<organism evidence="1 2">
    <name type="scientific">Herpetosiphon aurantiacus (strain ATCC 23779 / DSM 785 / 114-95)</name>
    <dbReference type="NCBI Taxonomy" id="316274"/>
    <lineage>
        <taxon>Bacteria</taxon>
        <taxon>Bacillati</taxon>
        <taxon>Chloroflexota</taxon>
        <taxon>Chloroflexia</taxon>
        <taxon>Herpetosiphonales</taxon>
        <taxon>Herpetosiphonaceae</taxon>
        <taxon>Herpetosiphon</taxon>
    </lineage>
</organism>
<evidence type="ECO:0000313" key="1">
    <source>
        <dbReference type="EMBL" id="ABX04465.1"/>
    </source>
</evidence>
<dbReference type="HOGENOM" id="CLU_520511_0_0_0"/>
<sequence>MAHPILVLGNVRSGRHSLIQALIQAKQPVEQPVALIYEPNNRTRAQFGFEGHTITFEWITNYALEPEDELEAFVQRPCVGVIYCIEPGHDRDHWLMVPPMSQARQLVDFVKSFWQSNKAWDTLPWLWVLTKSDLASANLLAPLMAKIDPYGQPQQPICCSALDAHSFEPIYAWLRTIVQTCPTCIDQLQPLAEFRAHIPALPLPINWHAVPSYPKLNLAIMAIVRQALPPVWQISEYLPQLGLHIKIEIAGMAINQAEIQPWIGEELPCYLDWTTPIEPQILEIPPPNHSIMLSLKPNQLEVIPMDVPTSLLKTIHSLGASRPVLALLIDQQTTNVFWVCLNDYIDKISLPAQAGQFNHSIHTTIFIPTKNRLEHNDLTIDILGFYAKRAKLLAAFSVFREQKARLDYLKDAELINQAQIFARMNIHYDFWQSCRLWKPIIQIYHKLVHLADHGFTDPKMHKKAQKHQHYDESIWESEWAEKPVKLVDSITYSGIIFCWLDMQQLAASYEMHCRCWFLPTFSG</sequence>
<dbReference type="eggNOG" id="COG1100">
    <property type="taxonomic scope" value="Bacteria"/>
</dbReference>
<dbReference type="KEGG" id="hau:Haur_1822"/>
<accession>A9B7T7</accession>
<dbReference type="InterPro" id="IPR027417">
    <property type="entry name" value="P-loop_NTPase"/>
</dbReference>
<reference evidence="1 2" key="1">
    <citation type="journal article" date="2011" name="Stand. Genomic Sci.">
        <title>Complete genome sequence of the filamentous gliding predatory bacterium Herpetosiphon aurantiacus type strain (114-95(T)).</title>
        <authorList>
            <person name="Kiss H."/>
            <person name="Nett M."/>
            <person name="Domin N."/>
            <person name="Martin K."/>
            <person name="Maresca J.A."/>
            <person name="Copeland A."/>
            <person name="Lapidus A."/>
            <person name="Lucas S."/>
            <person name="Berry K.W."/>
            <person name="Glavina Del Rio T."/>
            <person name="Dalin E."/>
            <person name="Tice H."/>
            <person name="Pitluck S."/>
            <person name="Richardson P."/>
            <person name="Bruce D."/>
            <person name="Goodwin L."/>
            <person name="Han C."/>
            <person name="Detter J.C."/>
            <person name="Schmutz J."/>
            <person name="Brettin T."/>
            <person name="Land M."/>
            <person name="Hauser L."/>
            <person name="Kyrpides N.C."/>
            <person name="Ivanova N."/>
            <person name="Goker M."/>
            <person name="Woyke T."/>
            <person name="Klenk H.P."/>
            <person name="Bryant D.A."/>
        </authorList>
    </citation>
    <scope>NUCLEOTIDE SEQUENCE [LARGE SCALE GENOMIC DNA]</scope>
    <source>
        <strain evidence="2">ATCC 23779 / DSM 785 / 114-95</strain>
    </source>
</reference>
<name>A9B7T7_HERA2</name>
<proteinExistence type="predicted"/>
<gene>
    <name evidence="1" type="ordered locus">Haur_1822</name>
</gene>
<evidence type="ECO:0000313" key="2">
    <source>
        <dbReference type="Proteomes" id="UP000000787"/>
    </source>
</evidence>
<protein>
    <submittedName>
        <fullName evidence="1">Uncharacterized protein</fullName>
    </submittedName>
</protein>
<dbReference type="InParanoid" id="A9B7T7"/>
<dbReference type="Proteomes" id="UP000000787">
    <property type="component" value="Chromosome"/>
</dbReference>
<dbReference type="EMBL" id="CP000875">
    <property type="protein sequence ID" value="ABX04465.1"/>
    <property type="molecule type" value="Genomic_DNA"/>
</dbReference>
<dbReference type="CDD" id="cd00882">
    <property type="entry name" value="Ras_like_GTPase"/>
    <property type="match status" value="1"/>
</dbReference>
<keyword evidence="2" id="KW-1185">Reference proteome</keyword>
<dbReference type="AlphaFoldDB" id="A9B7T7"/>
<dbReference type="BioCyc" id="HAUR316274:GHYA-1850-MONOMER"/>
<dbReference type="SUPFAM" id="SSF52540">
    <property type="entry name" value="P-loop containing nucleoside triphosphate hydrolases"/>
    <property type="match status" value="1"/>
</dbReference>